<organism evidence="1 2">
    <name type="scientific">Streptomyces alboflavus</name>
    <dbReference type="NCBI Taxonomy" id="67267"/>
    <lineage>
        <taxon>Bacteria</taxon>
        <taxon>Bacillati</taxon>
        <taxon>Actinomycetota</taxon>
        <taxon>Actinomycetes</taxon>
        <taxon>Kitasatosporales</taxon>
        <taxon>Streptomycetaceae</taxon>
        <taxon>Streptomyces</taxon>
    </lineage>
</organism>
<evidence type="ECO:0000313" key="2">
    <source>
        <dbReference type="Proteomes" id="UP000195880"/>
    </source>
</evidence>
<dbReference type="AlphaFoldDB" id="A0A1Z1WN50"/>
<protein>
    <submittedName>
        <fullName evidence="1">Uncharacterized protein</fullName>
    </submittedName>
</protein>
<keyword evidence="2" id="KW-1185">Reference proteome</keyword>
<proteinExistence type="predicted"/>
<dbReference type="EMBL" id="CP021748">
    <property type="protein sequence ID" value="ARX87866.1"/>
    <property type="molecule type" value="Genomic_DNA"/>
</dbReference>
<dbReference type="Proteomes" id="UP000195880">
    <property type="component" value="Chromosome"/>
</dbReference>
<dbReference type="KEGG" id="salf:SMD44_07348"/>
<evidence type="ECO:0000313" key="1">
    <source>
        <dbReference type="EMBL" id="ARX87866.1"/>
    </source>
</evidence>
<accession>A0A1Z1WN50</accession>
<reference evidence="1 2" key="1">
    <citation type="submission" date="2017-05" db="EMBL/GenBank/DDBJ databases">
        <title>Streptomyces alboflavus Genome sequencing and assembly.</title>
        <authorList>
            <person name="Wang Y."/>
            <person name="Du B."/>
            <person name="Ding Y."/>
            <person name="Liu H."/>
            <person name="Hou Q."/>
            <person name="Liu K."/>
            <person name="Wang C."/>
            <person name="Yao L."/>
        </authorList>
    </citation>
    <scope>NUCLEOTIDE SEQUENCE [LARGE SCALE GENOMIC DNA]</scope>
    <source>
        <strain evidence="1 2">MDJK44</strain>
    </source>
</reference>
<name>A0A1Z1WN50_9ACTN</name>
<gene>
    <name evidence="1" type="ORF">SMD44_07348</name>
</gene>
<sequence>MSPVYARASATVREFSDLFPLVHKWRGILGEEITVFAMSTLEIDIDVPAHDTHIAWDRFGPEIRIDTEESGELLLSDVRYGDNEIHRWDIRPGMPLDVRHPDGGES</sequence>